<name>A0A1E4TUU7_PACTA</name>
<protein>
    <submittedName>
        <fullName evidence="1">Uncharacterized protein</fullName>
    </submittedName>
</protein>
<reference evidence="2" key="1">
    <citation type="submission" date="2016-05" db="EMBL/GenBank/DDBJ databases">
        <title>Comparative genomics of biotechnologically important yeasts.</title>
        <authorList>
            <consortium name="DOE Joint Genome Institute"/>
            <person name="Riley R."/>
            <person name="Haridas S."/>
            <person name="Wolfe K.H."/>
            <person name="Lopes M.R."/>
            <person name="Hittinger C.T."/>
            <person name="Goker M."/>
            <person name="Salamov A."/>
            <person name="Wisecaver J."/>
            <person name="Long T.M."/>
            <person name="Aerts A.L."/>
            <person name="Barry K."/>
            <person name="Choi C."/>
            <person name="Clum A."/>
            <person name="Coughlan A.Y."/>
            <person name="Deshpande S."/>
            <person name="Douglass A.P."/>
            <person name="Hanson S.J."/>
            <person name="Klenk H.-P."/>
            <person name="Labutti K."/>
            <person name="Lapidus A."/>
            <person name="Lindquist E."/>
            <person name="Lipzen A."/>
            <person name="Meier-Kolthoff J.P."/>
            <person name="Ohm R.A."/>
            <person name="Otillar R.P."/>
            <person name="Pangilinan J."/>
            <person name="Peng Y."/>
            <person name="Rokas A."/>
            <person name="Rosa C.A."/>
            <person name="Scheuner C."/>
            <person name="Sibirny A.A."/>
            <person name="Slot J.C."/>
            <person name="Stielow J.B."/>
            <person name="Sun H."/>
            <person name="Kurtzman C.P."/>
            <person name="Blackwell M."/>
            <person name="Grigoriev I.V."/>
            <person name="Jeffries T.W."/>
        </authorList>
    </citation>
    <scope>NUCLEOTIDE SEQUENCE [LARGE SCALE GENOMIC DNA]</scope>
    <source>
        <strain evidence="2">NRRL Y-2460</strain>
    </source>
</reference>
<dbReference type="EMBL" id="KV454014">
    <property type="protein sequence ID" value="ODV95506.1"/>
    <property type="molecule type" value="Genomic_DNA"/>
</dbReference>
<proteinExistence type="predicted"/>
<evidence type="ECO:0000313" key="1">
    <source>
        <dbReference type="EMBL" id="ODV95506.1"/>
    </source>
</evidence>
<dbReference type="Proteomes" id="UP000094236">
    <property type="component" value="Unassembled WGS sequence"/>
</dbReference>
<dbReference type="AlphaFoldDB" id="A0A1E4TUU7"/>
<keyword evidence="2" id="KW-1185">Reference proteome</keyword>
<evidence type="ECO:0000313" key="2">
    <source>
        <dbReference type="Proteomes" id="UP000094236"/>
    </source>
</evidence>
<accession>A0A1E4TUU7</accession>
<organism evidence="1 2">
    <name type="scientific">Pachysolen tannophilus NRRL Y-2460</name>
    <dbReference type="NCBI Taxonomy" id="669874"/>
    <lineage>
        <taxon>Eukaryota</taxon>
        <taxon>Fungi</taxon>
        <taxon>Dikarya</taxon>
        <taxon>Ascomycota</taxon>
        <taxon>Saccharomycotina</taxon>
        <taxon>Pichiomycetes</taxon>
        <taxon>Pachysolenaceae</taxon>
        <taxon>Pachysolen</taxon>
    </lineage>
</organism>
<gene>
    <name evidence="1" type="ORF">PACTADRAFT_50221</name>
</gene>
<sequence>MNELIETDELLEERISNILRPVVIEKLTTVDNAEYRITAGDRLYLHNLIVNRLQINAKEFQVSQITDKIIADIEAEYDNILKNIGLGEKEKPELTLKAFCDISHGGNSSQQFKPSSF</sequence>